<sequence>MVTAAGDMSDTDARAWADLVTAACLSRARAAMVVVDLTGVAALTPFVLETLASAVRLCAERRDLRVLARGADEDLLRRAGLDHLVTAAGMLHRAVSGPRSG</sequence>
<dbReference type="Gene3D" id="3.30.750.24">
    <property type="entry name" value="STAS domain"/>
    <property type="match status" value="1"/>
</dbReference>
<organism evidence="1 2">
    <name type="scientific">Actinokineospora guangxiensis</name>
    <dbReference type="NCBI Taxonomy" id="1490288"/>
    <lineage>
        <taxon>Bacteria</taxon>
        <taxon>Bacillati</taxon>
        <taxon>Actinomycetota</taxon>
        <taxon>Actinomycetes</taxon>
        <taxon>Pseudonocardiales</taxon>
        <taxon>Pseudonocardiaceae</taxon>
        <taxon>Actinokineospora</taxon>
    </lineage>
</organism>
<dbReference type="InterPro" id="IPR036513">
    <property type="entry name" value="STAS_dom_sf"/>
</dbReference>
<dbReference type="Proteomes" id="UP001596157">
    <property type="component" value="Unassembled WGS sequence"/>
</dbReference>
<evidence type="ECO:0000313" key="2">
    <source>
        <dbReference type="Proteomes" id="UP001596157"/>
    </source>
</evidence>
<keyword evidence="2" id="KW-1185">Reference proteome</keyword>
<reference evidence="2" key="1">
    <citation type="journal article" date="2019" name="Int. J. Syst. Evol. Microbiol.">
        <title>The Global Catalogue of Microorganisms (GCM) 10K type strain sequencing project: providing services to taxonomists for standard genome sequencing and annotation.</title>
        <authorList>
            <consortium name="The Broad Institute Genomics Platform"/>
            <consortium name="The Broad Institute Genome Sequencing Center for Infectious Disease"/>
            <person name="Wu L."/>
            <person name="Ma J."/>
        </authorList>
    </citation>
    <scope>NUCLEOTIDE SEQUENCE [LARGE SCALE GENOMIC DNA]</scope>
    <source>
        <strain evidence="2">CCUG 59778</strain>
    </source>
</reference>
<protein>
    <recommendedName>
        <fullName evidence="3">STAS domain-containing protein</fullName>
    </recommendedName>
</protein>
<accession>A0ABW0EL69</accession>
<evidence type="ECO:0000313" key="1">
    <source>
        <dbReference type="EMBL" id="MFC5288182.1"/>
    </source>
</evidence>
<proteinExistence type="predicted"/>
<dbReference type="RefSeq" id="WP_378247866.1">
    <property type="nucleotide sequence ID" value="NZ_JBHSKF010000005.1"/>
</dbReference>
<dbReference type="EMBL" id="JBHSKF010000005">
    <property type="protein sequence ID" value="MFC5288182.1"/>
    <property type="molecule type" value="Genomic_DNA"/>
</dbReference>
<gene>
    <name evidence="1" type="ORF">ACFPM7_14070</name>
</gene>
<name>A0ABW0EL69_9PSEU</name>
<evidence type="ECO:0008006" key="3">
    <source>
        <dbReference type="Google" id="ProtNLM"/>
    </source>
</evidence>
<comment type="caution">
    <text evidence="1">The sequence shown here is derived from an EMBL/GenBank/DDBJ whole genome shotgun (WGS) entry which is preliminary data.</text>
</comment>